<sequence length="200" mass="22606">MPDRPRRLAHLCVDVQNMFAADTDWQTPWLNRMLPAIEALVERDPEATVFTRFVPPSSADRETGAWQQYYERWPAMTSERLAPEMVDLVPALKRFVPPARVFDKNRYSPWLFGDLDRTLRGEGVETILITGGETDVCVLAAILGSIDLGYRTILASDAVFGSANQTHDAALTVLDSRFGEQLIVRTTAELLEHWDELAWS</sequence>
<evidence type="ECO:0000259" key="2">
    <source>
        <dbReference type="Pfam" id="PF00857"/>
    </source>
</evidence>
<dbReference type="CDD" id="cd00431">
    <property type="entry name" value="cysteine_hydrolases"/>
    <property type="match status" value="1"/>
</dbReference>
<dbReference type="SUPFAM" id="SSF52499">
    <property type="entry name" value="Isochorismatase-like hydrolases"/>
    <property type="match status" value="1"/>
</dbReference>
<dbReference type="STRING" id="429728.SAMN05216456_0408"/>
<keyword evidence="4" id="KW-1185">Reference proteome</keyword>
<evidence type="ECO:0000313" key="3">
    <source>
        <dbReference type="EMBL" id="SFV27984.1"/>
    </source>
</evidence>
<dbReference type="Pfam" id="PF00857">
    <property type="entry name" value="Isochorismatase"/>
    <property type="match status" value="1"/>
</dbReference>
<dbReference type="InterPro" id="IPR000868">
    <property type="entry name" value="Isochorismatase-like_dom"/>
</dbReference>
<evidence type="ECO:0000313" key="4">
    <source>
        <dbReference type="Proteomes" id="UP000199074"/>
    </source>
</evidence>
<dbReference type="InterPro" id="IPR050272">
    <property type="entry name" value="Isochorismatase-like_hydrls"/>
</dbReference>
<gene>
    <name evidence="3" type="ORF">SAMN05216456_0408</name>
</gene>
<feature type="domain" description="Isochorismatase-like" evidence="2">
    <location>
        <begin position="9"/>
        <end position="180"/>
    </location>
</feature>
<keyword evidence="1" id="KW-0378">Hydrolase</keyword>
<dbReference type="OrthoDB" id="9811489at2"/>
<dbReference type="GO" id="GO:0016787">
    <property type="term" value="F:hydrolase activity"/>
    <property type="evidence" value="ECO:0007669"/>
    <property type="project" value="UniProtKB-KW"/>
</dbReference>
<dbReference type="Proteomes" id="UP000199074">
    <property type="component" value="Unassembled WGS sequence"/>
</dbReference>
<proteinExistence type="predicted"/>
<dbReference type="Gene3D" id="3.40.50.850">
    <property type="entry name" value="Isochorismatase-like"/>
    <property type="match status" value="1"/>
</dbReference>
<dbReference type="AlphaFoldDB" id="A0A1I7N010"/>
<dbReference type="InterPro" id="IPR036380">
    <property type="entry name" value="Isochorismatase-like_sf"/>
</dbReference>
<dbReference type="RefSeq" id="WP_092420232.1">
    <property type="nucleotide sequence ID" value="NZ_FPCK01000001.1"/>
</dbReference>
<dbReference type="EMBL" id="FPCK01000001">
    <property type="protein sequence ID" value="SFV27984.1"/>
    <property type="molecule type" value="Genomic_DNA"/>
</dbReference>
<protein>
    <submittedName>
        <fullName evidence="3">Nicotinamidase-related amidase</fullName>
    </submittedName>
</protein>
<dbReference type="PANTHER" id="PTHR43540">
    <property type="entry name" value="PEROXYUREIDOACRYLATE/UREIDOACRYLATE AMIDOHYDROLASE-RELATED"/>
    <property type="match status" value="1"/>
</dbReference>
<name>A0A1I7N010_9HYPH</name>
<accession>A0A1I7N010</accession>
<evidence type="ECO:0000256" key="1">
    <source>
        <dbReference type="ARBA" id="ARBA00022801"/>
    </source>
</evidence>
<organism evidence="3 4">
    <name type="scientific">Devosia crocina</name>
    <dbReference type="NCBI Taxonomy" id="429728"/>
    <lineage>
        <taxon>Bacteria</taxon>
        <taxon>Pseudomonadati</taxon>
        <taxon>Pseudomonadota</taxon>
        <taxon>Alphaproteobacteria</taxon>
        <taxon>Hyphomicrobiales</taxon>
        <taxon>Devosiaceae</taxon>
        <taxon>Devosia</taxon>
    </lineage>
</organism>
<dbReference type="PANTHER" id="PTHR43540:SF6">
    <property type="entry name" value="ISOCHORISMATASE-LIKE DOMAIN-CONTAINING PROTEIN"/>
    <property type="match status" value="1"/>
</dbReference>
<reference evidence="3 4" key="1">
    <citation type="submission" date="2016-10" db="EMBL/GenBank/DDBJ databases">
        <authorList>
            <person name="de Groot N.N."/>
        </authorList>
    </citation>
    <scope>NUCLEOTIDE SEQUENCE [LARGE SCALE GENOMIC DNA]</scope>
    <source>
        <strain evidence="3 4">IPL20</strain>
    </source>
</reference>